<keyword evidence="2" id="KW-1185">Reference proteome</keyword>
<comment type="caution">
    <text evidence="1">The sequence shown here is derived from an EMBL/GenBank/DDBJ whole genome shotgun (WGS) entry which is preliminary data.</text>
</comment>
<evidence type="ECO:0008006" key="3">
    <source>
        <dbReference type="Google" id="ProtNLM"/>
    </source>
</evidence>
<gene>
    <name evidence="1" type="ORF">ACFYTF_21105</name>
</gene>
<dbReference type="SUPFAM" id="SSF110849">
    <property type="entry name" value="ParB/Sulfiredoxin"/>
    <property type="match status" value="1"/>
</dbReference>
<sequence length="484" mass="53468">MMARKLGKRIAEAQGMAGQHRIPPHASEVRQLVATRLAEAQKESGAKVTVGWRNGQKHLDVISMPVHMLTLNPETHRIRAQRSFDPAREAQLAAAPWSGESQEYLRLLLSRKPSNPEQEDPDYLTLLDELKQSGQREPGIISPDGILVDGNTRCVALRELGVQEIQVGVLPGDTSWADINEVELGLQLRKDKRRDYTYINRLIAIDEQIRQGRLPEEVARAFNIQQRTLEGDRWVFGVILDAIKRSTAGEGLQLRLIDFEEHQEKLRELYRDFEKVAKVDPDAGELLKESRLQAILLGHAKTTVRLVEADFHQRYLDARLPAALKEVGAGPTEVAVPGLGVTVQAGSAPASAARALTDKLLKAKAVTAPGRSAPLAATEEAESTIQQAIQVFEVATHLAGKNVQLKKRQIAVPQRISDAAESLQQCHQEFAAAKAQRALDEDAFDEALLDLRAQLQKLSRQAARGIASPGDGVSWLLRITQELE</sequence>
<evidence type="ECO:0000313" key="1">
    <source>
        <dbReference type="EMBL" id="MFF0545334.1"/>
    </source>
</evidence>
<reference evidence="1 2" key="1">
    <citation type="submission" date="2024-10" db="EMBL/GenBank/DDBJ databases">
        <title>The Natural Products Discovery Center: Release of the First 8490 Sequenced Strains for Exploring Actinobacteria Biosynthetic Diversity.</title>
        <authorList>
            <person name="Kalkreuter E."/>
            <person name="Kautsar S.A."/>
            <person name="Yang D."/>
            <person name="Bader C.D."/>
            <person name="Teijaro C.N."/>
            <person name="Fluegel L."/>
            <person name="Davis C.M."/>
            <person name="Simpson J.R."/>
            <person name="Lauterbach L."/>
            <person name="Steele A.D."/>
            <person name="Gui C."/>
            <person name="Meng S."/>
            <person name="Li G."/>
            <person name="Viehrig K."/>
            <person name="Ye F."/>
            <person name="Su P."/>
            <person name="Kiefer A.F."/>
            <person name="Nichols A."/>
            <person name="Cepeda A.J."/>
            <person name="Yan W."/>
            <person name="Fan B."/>
            <person name="Jiang Y."/>
            <person name="Adhikari A."/>
            <person name="Zheng C.-J."/>
            <person name="Schuster L."/>
            <person name="Cowan T.M."/>
            <person name="Smanski M.J."/>
            <person name="Chevrette M.G."/>
            <person name="De Carvalho L.P.S."/>
            <person name="Shen B."/>
        </authorList>
    </citation>
    <scope>NUCLEOTIDE SEQUENCE [LARGE SCALE GENOMIC DNA]</scope>
    <source>
        <strain evidence="1 2">NPDC004045</strain>
    </source>
</reference>
<dbReference type="RefSeq" id="WP_387701780.1">
    <property type="nucleotide sequence ID" value="NZ_JBIAMX010000013.1"/>
</dbReference>
<organism evidence="1 2">
    <name type="scientific">Nocardia thailandica</name>
    <dbReference type="NCBI Taxonomy" id="257275"/>
    <lineage>
        <taxon>Bacteria</taxon>
        <taxon>Bacillati</taxon>
        <taxon>Actinomycetota</taxon>
        <taxon>Actinomycetes</taxon>
        <taxon>Mycobacteriales</taxon>
        <taxon>Nocardiaceae</taxon>
        <taxon>Nocardia</taxon>
    </lineage>
</organism>
<protein>
    <recommendedName>
        <fullName evidence="3">ParB/Sulfiredoxin domain-containing protein</fullName>
    </recommendedName>
</protein>
<dbReference type="InterPro" id="IPR036086">
    <property type="entry name" value="ParB/Sulfiredoxin_sf"/>
</dbReference>
<proteinExistence type="predicted"/>
<dbReference type="EMBL" id="JBIAMX010000013">
    <property type="protein sequence ID" value="MFF0545334.1"/>
    <property type="molecule type" value="Genomic_DNA"/>
</dbReference>
<accession>A0ABW6PSE6</accession>
<name>A0ABW6PSE6_9NOCA</name>
<evidence type="ECO:0000313" key="2">
    <source>
        <dbReference type="Proteomes" id="UP001601444"/>
    </source>
</evidence>
<dbReference type="Proteomes" id="UP001601444">
    <property type="component" value="Unassembled WGS sequence"/>
</dbReference>